<dbReference type="AlphaFoldDB" id="A0A0D2NDX8"/>
<reference evidence="3" key="1">
    <citation type="submission" date="2014-04" db="EMBL/GenBank/DDBJ databases">
        <title>Evolutionary Origins and Diversification of the Mycorrhizal Mutualists.</title>
        <authorList>
            <consortium name="DOE Joint Genome Institute"/>
            <consortium name="Mycorrhizal Genomics Consortium"/>
            <person name="Kohler A."/>
            <person name="Kuo A."/>
            <person name="Nagy L.G."/>
            <person name="Floudas D."/>
            <person name="Copeland A."/>
            <person name="Barry K.W."/>
            <person name="Cichocki N."/>
            <person name="Veneault-Fourrey C."/>
            <person name="LaButti K."/>
            <person name="Lindquist E.A."/>
            <person name="Lipzen A."/>
            <person name="Lundell T."/>
            <person name="Morin E."/>
            <person name="Murat C."/>
            <person name="Riley R."/>
            <person name="Ohm R."/>
            <person name="Sun H."/>
            <person name="Tunlid A."/>
            <person name="Henrissat B."/>
            <person name="Grigoriev I.V."/>
            <person name="Hibbett D.S."/>
            <person name="Martin F."/>
        </authorList>
    </citation>
    <scope>NUCLEOTIDE SEQUENCE [LARGE SCALE GENOMIC DNA]</scope>
    <source>
        <strain evidence="3">FD-334 SS-4</strain>
    </source>
</reference>
<accession>A0A0D2NDX8</accession>
<name>A0A0D2NDX8_HYPSF</name>
<feature type="region of interest" description="Disordered" evidence="1">
    <location>
        <begin position="40"/>
        <end position="87"/>
    </location>
</feature>
<sequence length="103" mass="11128">MPRPRTYLHTSIWRTRCGGRAPLTLFSALSLSTRPHRTSVPPLDMGFQPIVSPPHVSTHSSSSPARLPTPSPPVPNGRLSAAPFHLPSTRLCSPVPVSDICND</sequence>
<evidence type="ECO:0000313" key="2">
    <source>
        <dbReference type="EMBL" id="KJA14826.1"/>
    </source>
</evidence>
<evidence type="ECO:0000313" key="3">
    <source>
        <dbReference type="Proteomes" id="UP000054270"/>
    </source>
</evidence>
<proteinExistence type="predicted"/>
<protein>
    <submittedName>
        <fullName evidence="2">Uncharacterized protein</fullName>
    </submittedName>
</protein>
<gene>
    <name evidence="2" type="ORF">HYPSUDRAFT_208388</name>
</gene>
<dbReference type="EMBL" id="KN817664">
    <property type="protein sequence ID" value="KJA14826.1"/>
    <property type="molecule type" value="Genomic_DNA"/>
</dbReference>
<organism evidence="2 3">
    <name type="scientific">Hypholoma sublateritium (strain FD-334 SS-4)</name>
    <dbReference type="NCBI Taxonomy" id="945553"/>
    <lineage>
        <taxon>Eukaryota</taxon>
        <taxon>Fungi</taxon>
        <taxon>Dikarya</taxon>
        <taxon>Basidiomycota</taxon>
        <taxon>Agaricomycotina</taxon>
        <taxon>Agaricomycetes</taxon>
        <taxon>Agaricomycetidae</taxon>
        <taxon>Agaricales</taxon>
        <taxon>Agaricineae</taxon>
        <taxon>Strophariaceae</taxon>
        <taxon>Hypholoma</taxon>
    </lineage>
</organism>
<dbReference type="Proteomes" id="UP000054270">
    <property type="component" value="Unassembled WGS sequence"/>
</dbReference>
<keyword evidence="3" id="KW-1185">Reference proteome</keyword>
<feature type="compositionally biased region" description="Low complexity" evidence="1">
    <location>
        <begin position="53"/>
        <end position="64"/>
    </location>
</feature>
<evidence type="ECO:0000256" key="1">
    <source>
        <dbReference type="SAM" id="MobiDB-lite"/>
    </source>
</evidence>